<reference evidence="1 2" key="1">
    <citation type="submission" date="2019-05" db="EMBL/GenBank/DDBJ databases">
        <title>The compact genome of Giardia muris reveals important steps in the evolution of intestinal protozoan parasites.</title>
        <authorList>
            <person name="Xu F."/>
            <person name="Jimenez-Gonzalez A."/>
            <person name="Einarsson E."/>
            <person name="Astvaldsson A."/>
            <person name="Peirasmaki D."/>
            <person name="Eckmann L."/>
            <person name="Andersson J.O."/>
            <person name="Svard S.G."/>
            <person name="Jerlstrom-Hultqvist J."/>
        </authorList>
    </citation>
    <scope>NUCLEOTIDE SEQUENCE [LARGE SCALE GENOMIC DNA]</scope>
    <source>
        <strain evidence="1 2">Roberts-Thomson</strain>
    </source>
</reference>
<dbReference type="Proteomes" id="UP000315496">
    <property type="component" value="Chromosome 2"/>
</dbReference>
<dbReference type="AlphaFoldDB" id="A0A4Z1ST83"/>
<dbReference type="EMBL" id="VDLU01000002">
    <property type="protein sequence ID" value="TNJ28960.1"/>
    <property type="molecule type" value="Genomic_DNA"/>
</dbReference>
<accession>A0A4Z1ST83</accession>
<comment type="caution">
    <text evidence="1">The sequence shown here is derived from an EMBL/GenBank/DDBJ whole genome shotgun (WGS) entry which is preliminary data.</text>
</comment>
<evidence type="ECO:0000313" key="1">
    <source>
        <dbReference type="EMBL" id="TNJ28960.1"/>
    </source>
</evidence>
<sequence>MEPHSVQNRGFKHSSLVGRATLVALDRARVISLQAHGNGAAIARYNKFHAAFPLEYLARLQVRIGRELEEYPFGGCLCSVLTECWFLKNYVPMLDALFRMTREYVTSNDVTYQQRRLFHAAFRTFPRSASLIRLSRLNPWHENCDELFDYILSLLSPELRGSILRFLNGYMAANRPG</sequence>
<dbReference type="VEuPathDB" id="GiardiaDB:GMRT_10714"/>
<proteinExistence type="predicted"/>
<evidence type="ECO:0000313" key="2">
    <source>
        <dbReference type="Proteomes" id="UP000315496"/>
    </source>
</evidence>
<protein>
    <submittedName>
        <fullName evidence="1">Uncharacterized protein</fullName>
    </submittedName>
</protein>
<organism evidence="1 2">
    <name type="scientific">Giardia muris</name>
    <dbReference type="NCBI Taxonomy" id="5742"/>
    <lineage>
        <taxon>Eukaryota</taxon>
        <taxon>Metamonada</taxon>
        <taxon>Diplomonadida</taxon>
        <taxon>Hexamitidae</taxon>
        <taxon>Giardiinae</taxon>
        <taxon>Giardia</taxon>
    </lineage>
</organism>
<keyword evidence="2" id="KW-1185">Reference proteome</keyword>
<gene>
    <name evidence="1" type="ORF">GMRT_10714</name>
</gene>
<name>A0A4Z1ST83_GIAMU</name>